<name>A0AAE3G391_9GAMM</name>
<evidence type="ECO:0000313" key="1">
    <source>
        <dbReference type="EMBL" id="MCP1673603.1"/>
    </source>
</evidence>
<dbReference type="AlphaFoldDB" id="A0AAE3G391"/>
<dbReference type="SUPFAM" id="SSF52096">
    <property type="entry name" value="ClpP/crotonase"/>
    <property type="match status" value="1"/>
</dbReference>
<sequence length="214" mass="23021">MSSGDKFLKVARSAALTGIIGLVAVSTYLGKPSQATSDPRPPPDLTPSYALTLSDDNQTVELSGRIDFGATAHLSYLLEHMPEVTLIRLSSGGGQIAEARGLAKVVERLALATTVAEECSSACTLVFVAGQQRHVESGARLGFHRYSVRSATAAQYIDPAREIARDMTLFRRANVKEAFLTQILDTPAESMWYPSRGELLAAGMIDPQPSDLRN</sequence>
<accession>A0AAE3G391</accession>
<dbReference type="EMBL" id="JALJXV010000002">
    <property type="protein sequence ID" value="MCP1673603.1"/>
    <property type="molecule type" value="Genomic_DNA"/>
</dbReference>
<proteinExistence type="predicted"/>
<organism evidence="1 2">
    <name type="scientific">Natronocella acetinitrilica</name>
    <dbReference type="NCBI Taxonomy" id="414046"/>
    <lineage>
        <taxon>Bacteria</taxon>
        <taxon>Pseudomonadati</taxon>
        <taxon>Pseudomonadota</taxon>
        <taxon>Gammaproteobacteria</taxon>
        <taxon>Chromatiales</taxon>
        <taxon>Ectothiorhodospiraceae</taxon>
        <taxon>Natronocella</taxon>
    </lineage>
</organism>
<evidence type="ECO:0000313" key="2">
    <source>
        <dbReference type="Proteomes" id="UP001205843"/>
    </source>
</evidence>
<keyword evidence="2" id="KW-1185">Reference proteome</keyword>
<protein>
    <submittedName>
        <fullName evidence="1">Uncharacterized protein</fullName>
    </submittedName>
</protein>
<dbReference type="InterPro" id="IPR029045">
    <property type="entry name" value="ClpP/crotonase-like_dom_sf"/>
</dbReference>
<dbReference type="Proteomes" id="UP001205843">
    <property type="component" value="Unassembled WGS sequence"/>
</dbReference>
<reference evidence="1" key="1">
    <citation type="submission" date="2022-03" db="EMBL/GenBank/DDBJ databases">
        <title>Genomic Encyclopedia of Type Strains, Phase III (KMG-III): the genomes of soil and plant-associated and newly described type strains.</title>
        <authorList>
            <person name="Whitman W."/>
        </authorList>
    </citation>
    <scope>NUCLEOTIDE SEQUENCE</scope>
    <source>
        <strain evidence="1">ANL 6-2</strain>
    </source>
</reference>
<gene>
    <name evidence="1" type="ORF">J2T57_000702</name>
</gene>
<dbReference type="Gene3D" id="3.90.226.10">
    <property type="entry name" value="2-enoyl-CoA Hydratase, Chain A, domain 1"/>
    <property type="match status" value="1"/>
</dbReference>
<comment type="caution">
    <text evidence="1">The sequence shown here is derived from an EMBL/GenBank/DDBJ whole genome shotgun (WGS) entry which is preliminary data.</text>
</comment>